<evidence type="ECO:0000256" key="9">
    <source>
        <dbReference type="SAM" id="Phobius"/>
    </source>
</evidence>
<dbReference type="RefSeq" id="WP_093190828.1">
    <property type="nucleotide sequence ID" value="NZ_FNEV01000001.1"/>
</dbReference>
<dbReference type="EMBL" id="FNEV01000001">
    <property type="protein sequence ID" value="SDI94904.1"/>
    <property type="molecule type" value="Genomic_DNA"/>
</dbReference>
<keyword evidence="9" id="KW-0472">Membrane</keyword>
<feature type="binding site" description="covalent" evidence="6">
    <location>
        <position position="62"/>
    </location>
    <ligand>
        <name>heme c</name>
        <dbReference type="ChEBI" id="CHEBI:61717"/>
    </ligand>
</feature>
<reference evidence="12" key="1">
    <citation type="submission" date="2016-10" db="EMBL/GenBank/DDBJ databases">
        <authorList>
            <person name="Varghese N."/>
            <person name="Submissions S."/>
        </authorList>
    </citation>
    <scope>NUCLEOTIDE SEQUENCE [LARGE SCALE GENOMIC DNA]</scope>
    <source>
        <strain evidence="12">DSM 4771</strain>
    </source>
</reference>
<dbReference type="InterPro" id="IPR054780">
    <property type="entry name" value="Cytochro_C550_firm"/>
</dbReference>
<evidence type="ECO:0000256" key="5">
    <source>
        <dbReference type="ARBA" id="ARBA00023004"/>
    </source>
</evidence>
<dbReference type="PROSITE" id="PS51007">
    <property type="entry name" value="CYTC"/>
    <property type="match status" value="1"/>
</dbReference>
<dbReference type="Proteomes" id="UP000199225">
    <property type="component" value="Unassembled WGS sequence"/>
</dbReference>
<feature type="binding site" description="covalent" evidence="6">
    <location>
        <position position="59"/>
    </location>
    <ligand>
        <name>heme c</name>
        <dbReference type="ChEBI" id="CHEBI:61717"/>
    </ligand>
</feature>
<evidence type="ECO:0000259" key="10">
    <source>
        <dbReference type="PROSITE" id="PS51007"/>
    </source>
</evidence>
<keyword evidence="12" id="KW-1185">Reference proteome</keyword>
<dbReference type="PANTHER" id="PTHR37823">
    <property type="entry name" value="CYTOCHROME C-553-LIKE"/>
    <property type="match status" value="1"/>
</dbReference>
<feature type="binding site" description="axial binding residue" evidence="7">
    <location>
        <position position="63"/>
    </location>
    <ligand>
        <name>heme c</name>
        <dbReference type="ChEBI" id="CHEBI:61717"/>
    </ligand>
    <ligandPart>
        <name>Fe</name>
        <dbReference type="ChEBI" id="CHEBI:18248"/>
    </ligandPart>
</feature>
<evidence type="ECO:0000256" key="6">
    <source>
        <dbReference type="PIRSR" id="PIRSR000025-1"/>
    </source>
</evidence>
<dbReference type="GO" id="GO:0016020">
    <property type="term" value="C:membrane"/>
    <property type="evidence" value="ECO:0007669"/>
    <property type="project" value="InterPro"/>
</dbReference>
<keyword evidence="2 6" id="KW-0349">Heme</keyword>
<organism evidence="11 12">
    <name type="scientific">Salimicrobium halophilum</name>
    <dbReference type="NCBI Taxonomy" id="86666"/>
    <lineage>
        <taxon>Bacteria</taxon>
        <taxon>Bacillati</taxon>
        <taxon>Bacillota</taxon>
        <taxon>Bacilli</taxon>
        <taxon>Bacillales</taxon>
        <taxon>Bacillaceae</taxon>
        <taxon>Salimicrobium</taxon>
    </lineage>
</organism>
<dbReference type="InterPro" id="IPR009056">
    <property type="entry name" value="Cyt_c-like_dom"/>
</dbReference>
<dbReference type="OrthoDB" id="7933886at2"/>
<evidence type="ECO:0000256" key="1">
    <source>
        <dbReference type="ARBA" id="ARBA00022448"/>
    </source>
</evidence>
<sequence>MKRKPLIPFALIAIIGILTMIVISSVGMNQEQAIESQEEGGGEEQTASANPEEMYQNSCASCHGGDLGGGVGPNLQGVGDRLSVDEIVSTIENGQGQMPAGLYTGEEAQKVAEWLVEQ</sequence>
<dbReference type="STRING" id="86666.SAMN04490247_0143"/>
<dbReference type="Pfam" id="PF13442">
    <property type="entry name" value="Cytochrome_CBB3"/>
    <property type="match status" value="1"/>
</dbReference>
<dbReference type="GO" id="GO:0009055">
    <property type="term" value="F:electron transfer activity"/>
    <property type="evidence" value="ECO:0007669"/>
    <property type="project" value="InterPro"/>
</dbReference>
<dbReference type="PANTHER" id="PTHR37823:SF2">
    <property type="entry name" value="CYTOCHROME C-550"/>
    <property type="match status" value="1"/>
</dbReference>
<evidence type="ECO:0000256" key="3">
    <source>
        <dbReference type="ARBA" id="ARBA00022723"/>
    </source>
</evidence>
<dbReference type="InterPro" id="IPR012218">
    <property type="entry name" value="Cyt_c_BACSU-c550-type"/>
</dbReference>
<dbReference type="InterPro" id="IPR036909">
    <property type="entry name" value="Cyt_c-like_dom_sf"/>
</dbReference>
<dbReference type="GO" id="GO:0005506">
    <property type="term" value="F:iron ion binding"/>
    <property type="evidence" value="ECO:0007669"/>
    <property type="project" value="InterPro"/>
</dbReference>
<feature type="region of interest" description="Disordered" evidence="8">
    <location>
        <begin position="32"/>
        <end position="57"/>
    </location>
</feature>
<dbReference type="AlphaFoldDB" id="A0A1G8PQX0"/>
<protein>
    <submittedName>
        <fullName evidence="11">Cytochrome c550</fullName>
    </submittedName>
</protein>
<dbReference type="NCBIfam" id="NF045773">
    <property type="entry name" value="cytochro_C550"/>
    <property type="match status" value="1"/>
</dbReference>
<evidence type="ECO:0000313" key="12">
    <source>
        <dbReference type="Proteomes" id="UP000199225"/>
    </source>
</evidence>
<feature type="binding site" description="axial binding residue" evidence="7">
    <location>
        <position position="98"/>
    </location>
    <ligand>
        <name>heme c</name>
        <dbReference type="ChEBI" id="CHEBI:61717"/>
    </ligand>
    <ligandPart>
        <name>Fe</name>
        <dbReference type="ChEBI" id="CHEBI:18248"/>
    </ligandPart>
</feature>
<keyword evidence="9" id="KW-1133">Transmembrane helix</keyword>
<evidence type="ECO:0000256" key="2">
    <source>
        <dbReference type="ARBA" id="ARBA00022617"/>
    </source>
</evidence>
<accession>A0A1G8PQX0</accession>
<evidence type="ECO:0000256" key="4">
    <source>
        <dbReference type="ARBA" id="ARBA00022982"/>
    </source>
</evidence>
<proteinExistence type="predicted"/>
<keyword evidence="1" id="KW-0813">Transport</keyword>
<keyword evidence="4" id="KW-0249">Electron transport</keyword>
<evidence type="ECO:0000256" key="8">
    <source>
        <dbReference type="SAM" id="MobiDB-lite"/>
    </source>
</evidence>
<keyword evidence="9" id="KW-0812">Transmembrane</keyword>
<dbReference type="PIRSF" id="PIRSF000025">
    <property type="entry name" value="Cytc_Bsub_c550"/>
    <property type="match status" value="1"/>
</dbReference>
<dbReference type="Gene3D" id="1.10.760.10">
    <property type="entry name" value="Cytochrome c-like domain"/>
    <property type="match status" value="1"/>
</dbReference>
<keyword evidence="5 7" id="KW-0408">Iron</keyword>
<name>A0A1G8PQX0_9BACI</name>
<keyword evidence="3 7" id="KW-0479">Metal-binding</keyword>
<gene>
    <name evidence="11" type="ORF">SAMN04490247_0143</name>
</gene>
<comment type="PTM">
    <text evidence="6">Binds 1 heme c group covalently per subunit.</text>
</comment>
<evidence type="ECO:0000313" key="11">
    <source>
        <dbReference type="EMBL" id="SDI94904.1"/>
    </source>
</evidence>
<feature type="domain" description="Cytochrome c" evidence="10">
    <location>
        <begin position="46"/>
        <end position="118"/>
    </location>
</feature>
<dbReference type="SUPFAM" id="SSF46626">
    <property type="entry name" value="Cytochrome c"/>
    <property type="match status" value="1"/>
</dbReference>
<dbReference type="GO" id="GO:0020037">
    <property type="term" value="F:heme binding"/>
    <property type="evidence" value="ECO:0007669"/>
    <property type="project" value="InterPro"/>
</dbReference>
<dbReference type="InterPro" id="IPR051811">
    <property type="entry name" value="Cytochrome_c550/c551-like"/>
</dbReference>
<feature type="transmembrane region" description="Helical" evidence="9">
    <location>
        <begin position="6"/>
        <end position="27"/>
    </location>
</feature>
<evidence type="ECO:0000256" key="7">
    <source>
        <dbReference type="PIRSR" id="PIRSR000025-2"/>
    </source>
</evidence>